<gene>
    <name evidence="2" type="ORF">HG263_16545</name>
</gene>
<feature type="chain" id="PRO_5032703895" evidence="1">
    <location>
        <begin position="20"/>
        <end position="108"/>
    </location>
</feature>
<dbReference type="RefSeq" id="WP_171627190.1">
    <property type="nucleotide sequence ID" value="NZ_JABBPG010000007.1"/>
</dbReference>
<dbReference type="AlphaFoldDB" id="A0A849VH56"/>
<evidence type="ECO:0000313" key="3">
    <source>
        <dbReference type="Proteomes" id="UP000586305"/>
    </source>
</evidence>
<comment type="caution">
    <text evidence="2">The sequence shown here is derived from an EMBL/GenBank/DDBJ whole genome shotgun (WGS) entry which is preliminary data.</text>
</comment>
<dbReference type="Proteomes" id="UP000586305">
    <property type="component" value="Unassembled WGS sequence"/>
</dbReference>
<feature type="signal peptide" evidence="1">
    <location>
        <begin position="1"/>
        <end position="19"/>
    </location>
</feature>
<dbReference type="EMBL" id="JABBPG010000007">
    <property type="protein sequence ID" value="NOU52140.1"/>
    <property type="molecule type" value="Genomic_DNA"/>
</dbReference>
<keyword evidence="3" id="KW-1185">Reference proteome</keyword>
<keyword evidence="1" id="KW-0732">Signal</keyword>
<evidence type="ECO:0000256" key="1">
    <source>
        <dbReference type="SAM" id="SignalP"/>
    </source>
</evidence>
<evidence type="ECO:0000313" key="2">
    <source>
        <dbReference type="EMBL" id="NOU52140.1"/>
    </source>
</evidence>
<protein>
    <submittedName>
        <fullName evidence="2">Uncharacterized protein</fullName>
    </submittedName>
</protein>
<proteinExistence type="predicted"/>
<name>A0A849VH56_9GAMM</name>
<reference evidence="2 3" key="1">
    <citation type="submission" date="2020-04" db="EMBL/GenBank/DDBJ databases">
        <title>Pseudoalteromonas caenipelagi sp. nov., isolated from a tidal flat.</title>
        <authorList>
            <person name="Park S."/>
            <person name="Yoon J.-H."/>
        </authorList>
    </citation>
    <scope>NUCLEOTIDE SEQUENCE [LARGE SCALE GENOMIC DNA]</scope>
    <source>
        <strain evidence="2 3">JBTF-M23</strain>
    </source>
</reference>
<sequence length="108" mass="12265">MYKNLFVLMLLIFPGVSQAGWTKGWGKITEIMSHDGKHIIYTTIEDKTCGGSGNFWWPTSDPDAKDMFALAMAAFMGEKEVMLVHRESVQDQECQFGHISKATHIRIR</sequence>
<organism evidence="2 3">
    <name type="scientific">Pseudoalteromonas caenipelagi</name>
    <dbReference type="NCBI Taxonomy" id="2726988"/>
    <lineage>
        <taxon>Bacteria</taxon>
        <taxon>Pseudomonadati</taxon>
        <taxon>Pseudomonadota</taxon>
        <taxon>Gammaproteobacteria</taxon>
        <taxon>Alteromonadales</taxon>
        <taxon>Pseudoalteromonadaceae</taxon>
        <taxon>Pseudoalteromonas</taxon>
    </lineage>
</organism>
<accession>A0A849VH56</accession>